<dbReference type="Gene3D" id="1.10.630.10">
    <property type="entry name" value="Cytochrome P450"/>
    <property type="match status" value="2"/>
</dbReference>
<dbReference type="PANTHER" id="PTHR24296">
    <property type="entry name" value="CYTOCHROME P450"/>
    <property type="match status" value="1"/>
</dbReference>
<evidence type="ECO:0000256" key="7">
    <source>
        <dbReference type="ARBA" id="ARBA00023033"/>
    </source>
</evidence>
<evidence type="ECO:0000256" key="6">
    <source>
        <dbReference type="ARBA" id="ARBA00023004"/>
    </source>
</evidence>
<dbReference type="GO" id="GO:0004497">
    <property type="term" value="F:monooxygenase activity"/>
    <property type="evidence" value="ECO:0007669"/>
    <property type="project" value="UniProtKB-KW"/>
</dbReference>
<dbReference type="AlphaFoldDB" id="A0A1Q3C6I9"/>
<dbReference type="STRING" id="3775.A0A1Q3C6I9"/>
<dbReference type="Proteomes" id="UP000187406">
    <property type="component" value="Unassembled WGS sequence"/>
</dbReference>
<organism evidence="9 10">
    <name type="scientific">Cephalotus follicularis</name>
    <name type="common">Albany pitcher plant</name>
    <dbReference type="NCBI Taxonomy" id="3775"/>
    <lineage>
        <taxon>Eukaryota</taxon>
        <taxon>Viridiplantae</taxon>
        <taxon>Streptophyta</taxon>
        <taxon>Embryophyta</taxon>
        <taxon>Tracheophyta</taxon>
        <taxon>Spermatophyta</taxon>
        <taxon>Magnoliopsida</taxon>
        <taxon>eudicotyledons</taxon>
        <taxon>Gunneridae</taxon>
        <taxon>Pentapetalae</taxon>
        <taxon>rosids</taxon>
        <taxon>fabids</taxon>
        <taxon>Oxalidales</taxon>
        <taxon>Cephalotaceae</taxon>
        <taxon>Cephalotus</taxon>
    </lineage>
</organism>
<dbReference type="PROSITE" id="PS00086">
    <property type="entry name" value="CYTOCHROME_P450"/>
    <property type="match status" value="1"/>
</dbReference>
<dbReference type="GO" id="GO:0005506">
    <property type="term" value="F:iron ion binding"/>
    <property type="evidence" value="ECO:0007669"/>
    <property type="project" value="InterPro"/>
</dbReference>
<dbReference type="FunCoup" id="A0A1Q3C6I9">
    <property type="interactions" value="147"/>
</dbReference>
<dbReference type="InterPro" id="IPR002401">
    <property type="entry name" value="Cyt_P450_E_grp-I"/>
</dbReference>
<evidence type="ECO:0000256" key="2">
    <source>
        <dbReference type="ARBA" id="ARBA00010617"/>
    </source>
</evidence>
<dbReference type="EMBL" id="BDDD01001403">
    <property type="protein sequence ID" value="GAV75693.1"/>
    <property type="molecule type" value="Genomic_DNA"/>
</dbReference>
<dbReference type="CDD" id="cd11064">
    <property type="entry name" value="CYP86A"/>
    <property type="match status" value="2"/>
</dbReference>
<evidence type="ECO:0000256" key="1">
    <source>
        <dbReference type="ARBA" id="ARBA00001971"/>
    </source>
</evidence>
<keyword evidence="8" id="KW-1133">Transmembrane helix</keyword>
<dbReference type="GO" id="GO:0020037">
    <property type="term" value="F:heme binding"/>
    <property type="evidence" value="ECO:0007669"/>
    <property type="project" value="InterPro"/>
</dbReference>
<dbReference type="InterPro" id="IPR001128">
    <property type="entry name" value="Cyt_P450"/>
</dbReference>
<evidence type="ECO:0000256" key="3">
    <source>
        <dbReference type="ARBA" id="ARBA00022617"/>
    </source>
</evidence>
<dbReference type="GO" id="GO:0016705">
    <property type="term" value="F:oxidoreductase activity, acting on paired donors, with incorporation or reduction of molecular oxygen"/>
    <property type="evidence" value="ECO:0007669"/>
    <property type="project" value="InterPro"/>
</dbReference>
<comment type="similarity">
    <text evidence="2">Belongs to the cytochrome P450 family.</text>
</comment>
<gene>
    <name evidence="9" type="ORF">CFOL_v3_19171</name>
</gene>
<proteinExistence type="inferred from homology"/>
<dbReference type="Pfam" id="PF00067">
    <property type="entry name" value="p450"/>
    <property type="match status" value="2"/>
</dbReference>
<dbReference type="PRINTS" id="PR00385">
    <property type="entry name" value="P450"/>
</dbReference>
<name>A0A1Q3C6I9_CEPFO</name>
<evidence type="ECO:0000313" key="10">
    <source>
        <dbReference type="Proteomes" id="UP000187406"/>
    </source>
</evidence>
<dbReference type="InterPro" id="IPR036396">
    <property type="entry name" value="Cyt_P450_sf"/>
</dbReference>
<keyword evidence="10" id="KW-1185">Reference proteome</keyword>
<keyword evidence="3" id="KW-0349">Heme</keyword>
<reference evidence="10" key="1">
    <citation type="submission" date="2016-04" db="EMBL/GenBank/DDBJ databases">
        <title>Cephalotus genome sequencing.</title>
        <authorList>
            <person name="Fukushima K."/>
            <person name="Hasebe M."/>
            <person name="Fang X."/>
        </authorList>
    </citation>
    <scope>NUCLEOTIDE SEQUENCE [LARGE SCALE GENOMIC DNA]</scope>
    <source>
        <strain evidence="10">cv. St1</strain>
    </source>
</reference>
<keyword evidence="7" id="KW-0503">Monooxygenase</keyword>
<dbReference type="OrthoDB" id="1470350at2759"/>
<keyword evidence="8" id="KW-0472">Membrane</keyword>
<protein>
    <submittedName>
        <fullName evidence="9">p450 domain-containing protein</fullName>
    </submittedName>
</protein>
<dbReference type="PRINTS" id="PR00463">
    <property type="entry name" value="EP450I"/>
</dbReference>
<keyword evidence="4" id="KW-0479">Metal-binding</keyword>
<keyword evidence="8" id="KW-0812">Transmembrane</keyword>
<evidence type="ECO:0000256" key="4">
    <source>
        <dbReference type="ARBA" id="ARBA00022723"/>
    </source>
</evidence>
<dbReference type="InterPro" id="IPR017972">
    <property type="entry name" value="Cyt_P450_CS"/>
</dbReference>
<dbReference type="GO" id="GO:0006629">
    <property type="term" value="P:lipid metabolic process"/>
    <property type="evidence" value="ECO:0007669"/>
    <property type="project" value="UniProtKB-ARBA"/>
</dbReference>
<evidence type="ECO:0000313" key="9">
    <source>
        <dbReference type="EMBL" id="GAV75693.1"/>
    </source>
</evidence>
<evidence type="ECO:0000256" key="5">
    <source>
        <dbReference type="ARBA" id="ARBA00023002"/>
    </source>
</evidence>
<comment type="cofactor">
    <cofactor evidence="1">
        <name>heme</name>
        <dbReference type="ChEBI" id="CHEBI:30413"/>
    </cofactor>
</comment>
<comment type="caution">
    <text evidence="9">The sequence shown here is derived from an EMBL/GenBank/DDBJ whole genome shotgun (WGS) entry which is preliminary data.</text>
</comment>
<feature type="transmembrane region" description="Helical" evidence="8">
    <location>
        <begin position="55"/>
        <end position="74"/>
    </location>
</feature>
<dbReference type="InParanoid" id="A0A1Q3C6I9"/>
<keyword evidence="5" id="KW-0560">Oxidoreductase</keyword>
<dbReference type="SUPFAM" id="SSF48264">
    <property type="entry name" value="Cytochrome P450"/>
    <property type="match status" value="2"/>
</dbReference>
<evidence type="ECO:0000256" key="8">
    <source>
        <dbReference type="SAM" id="Phobius"/>
    </source>
</evidence>
<accession>A0A1Q3C6I9</accession>
<sequence>MIKSFSATYQKRKKEMDRIVYTIFTLIATPLALLLIAFLYLMLKTFSGKSIKDPSYPPVYGAVLQLVLFMNVLYDYQTKLAKNQQTFRFLLPGQSNIYTVDTRNVEHILKTKFDKYSKGEYNKDIIKDLLGQGIFAVDGDKWKQQRKLASFEFSTRVLRDFSCAVFKRNAAKLVRIVNGFAVAGLVFDVQDILMRCTLDSIFKVGFGVDLNCLNGSSKEETDFMKAFDDSNALIYWRYGDPLWKLKRFLNIGSEASLKKKIKVIDDFCHKLISTKRKQLALQRDCNDKEDILSRFLVESEMEKDPKTMNDRYLRDIILNFIIAGKDTTANTLSWFICMLCKNPIVQAKIAQEVVEVTGTQENGVDDIDDFMENITDAALDRMHYLHAALTETLRLYPAVPMDGKVAEIDDVLPDGFRIKKGDGVYFMSYAMGRMPYIWGEDAEDYRPERWLNNGVFQPESPFKFISFNAGPRICLGKEFSYRQMKIVSVALLHYFRFKLADDTKKVTYRTMFTLHIKGGLPICAISRASSLVIILSIFTFNFLTRTPYINPKKNKYHPIGGTIFNQFLNFNRLHHYMTHLAAKYKTYRVISPFKNEVYTSDPANVEYILQTNFANYGKGCYNYTMLKDLLGDGIFTVDGAKWRQQRKVSSYEFSTKVLRDFSSVVFRKNAAKLANAVSEAAKANRSMDIQDLFMKSALDSIFKVAFGVELDSMCGSSEEGAKFSKAFDDASAMTLYRYVDILWKIKRFLNIGSEAVLKRNVKAIDNFVYKLILNKTEQMRNSQDDTSMKKEDILSRFLLANENDPTYLRDIILNFIIAGKDTTAATLSWFIYMLCKYPVIQEKVAQEVKQASNMKDITDFNEFAISLSEETLEKMHYLHAVINETLRLYPAVPVDAKICFCDDTLPDGFSVRKGDLVAYQPYAMGRMRFIWGDTAEEFQPQRWLGDDGKFRPESPFKFTAFQAGPRICLGKEFAYRQMKIFSAVLLRCFVFKMSDEKNPVNYRTMINLHIDGGLHVLASHRY</sequence>
<keyword evidence="6" id="KW-0408">Iron</keyword>
<feature type="transmembrane region" description="Helical" evidence="8">
    <location>
        <begin position="20"/>
        <end position="43"/>
    </location>
</feature>